<dbReference type="PRINTS" id="PR00344">
    <property type="entry name" value="BCTRLSENSOR"/>
</dbReference>
<keyword evidence="5" id="KW-0472">Membrane</keyword>
<proteinExistence type="predicted"/>
<dbReference type="PANTHER" id="PTHR43065:SF52">
    <property type="entry name" value="SENSOR PROTEIN KINASE PILS"/>
    <property type="match status" value="1"/>
</dbReference>
<sequence length="566" mass="61254">MATACVPSPPLRTPAYTPATPTDLHPLAEPDVLDANTSRALQRELYLFALYRVFEAAVLALVVFSPVGALIGDLRAPLLAQVTTCVYLLLSIYLLARKRRPGANPTTLVLAAVAIDILVATLASHALPTARAGIALMLLFNLAASALFVSRNAGLGIAAAASLALLAEFTWNNFSSGGDQRPLAEVMMYSVAFFSVAALAHTLGKQMRASFALADKRGAEAANLAEINELIIRRMRTGVLLVDGQHEVRLANEAAMALLRDDDDISPQGVHGRPLSQLAPGLALRHAQWLRDGKADETTLVYGPEQIEVLPRFVRLLGHGNATLVFLDDTSMLSRRAESITLAAMGRFSASLAHEIRNPLAAINYATQLLEESSDLSTSDRRLLQIIHQQCMRTNGIVESVLGLARRERAQPEHIDLVPFVHNFIDDYKMVTAEDNAKLQLTGGLGTLPAVFDQRHLQQVFTALVNNAVRYGRMPGEIARITIHLEHGEHGPVISISDRGPGIPDAVVPQLFRPFFTTSDNGTGLGLYIANELCRGNEAELRYVSMPGGGACFRIELPGQQALLKQ</sequence>
<dbReference type="SUPFAM" id="SSF55874">
    <property type="entry name" value="ATPase domain of HSP90 chaperone/DNA topoisomerase II/histidine kinase"/>
    <property type="match status" value="1"/>
</dbReference>
<dbReference type="CDD" id="cd00082">
    <property type="entry name" value="HisKA"/>
    <property type="match status" value="1"/>
</dbReference>
<name>A0A4R5TRA6_9GAMM</name>
<dbReference type="PROSITE" id="PS50109">
    <property type="entry name" value="HIS_KIN"/>
    <property type="match status" value="1"/>
</dbReference>
<dbReference type="OrthoDB" id="9815750at2"/>
<evidence type="ECO:0000313" key="8">
    <source>
        <dbReference type="Proteomes" id="UP000294796"/>
    </source>
</evidence>
<dbReference type="InterPro" id="IPR003594">
    <property type="entry name" value="HATPase_dom"/>
</dbReference>
<gene>
    <name evidence="7" type="ORF">E2F46_17195</name>
</gene>
<dbReference type="InterPro" id="IPR004358">
    <property type="entry name" value="Sig_transdc_His_kin-like_C"/>
</dbReference>
<comment type="caution">
    <text evidence="7">The sequence shown here is derived from an EMBL/GenBank/DDBJ whole genome shotgun (WGS) entry which is preliminary data.</text>
</comment>
<keyword evidence="7" id="KW-0418">Kinase</keyword>
<accession>A0A4R5TRA6</accession>
<feature type="region of interest" description="Disordered" evidence="4">
    <location>
        <begin position="1"/>
        <end position="20"/>
    </location>
</feature>
<dbReference type="SMART" id="SM00388">
    <property type="entry name" value="HisKA"/>
    <property type="match status" value="1"/>
</dbReference>
<dbReference type="EC" id="2.7.13.3" evidence="2"/>
<dbReference type="Gene3D" id="3.30.450.20">
    <property type="entry name" value="PAS domain"/>
    <property type="match status" value="1"/>
</dbReference>
<reference evidence="7 8" key="1">
    <citation type="submission" date="2019-03" db="EMBL/GenBank/DDBJ databases">
        <title>Luteimonas zhaokaii sp.nov., isolated from the rectal contents of Plateau pika in Yushu, Qinghai Province, China.</title>
        <authorList>
            <person name="Zhang G."/>
        </authorList>
    </citation>
    <scope>NUCLEOTIDE SEQUENCE [LARGE SCALE GENOMIC DNA]</scope>
    <source>
        <strain evidence="7 8">B9</strain>
    </source>
</reference>
<dbReference type="GO" id="GO:0000155">
    <property type="term" value="F:phosphorelay sensor kinase activity"/>
    <property type="evidence" value="ECO:0007669"/>
    <property type="project" value="InterPro"/>
</dbReference>
<comment type="catalytic activity">
    <reaction evidence="1">
        <text>ATP + protein L-histidine = ADP + protein N-phospho-L-histidine.</text>
        <dbReference type="EC" id="2.7.13.3"/>
    </reaction>
</comment>
<protein>
    <recommendedName>
        <fullName evidence="2">histidine kinase</fullName>
        <ecNumber evidence="2">2.7.13.3</ecNumber>
    </recommendedName>
</protein>
<dbReference type="InterPro" id="IPR036890">
    <property type="entry name" value="HATPase_C_sf"/>
</dbReference>
<feature type="transmembrane region" description="Helical" evidence="5">
    <location>
        <begin position="49"/>
        <end position="72"/>
    </location>
</feature>
<feature type="transmembrane region" description="Helical" evidence="5">
    <location>
        <begin position="108"/>
        <end position="126"/>
    </location>
</feature>
<evidence type="ECO:0000256" key="2">
    <source>
        <dbReference type="ARBA" id="ARBA00012438"/>
    </source>
</evidence>
<evidence type="ECO:0000256" key="1">
    <source>
        <dbReference type="ARBA" id="ARBA00000085"/>
    </source>
</evidence>
<dbReference type="InterPro" id="IPR003661">
    <property type="entry name" value="HisK_dim/P_dom"/>
</dbReference>
<dbReference type="InterPro" id="IPR036097">
    <property type="entry name" value="HisK_dim/P_sf"/>
</dbReference>
<evidence type="ECO:0000256" key="4">
    <source>
        <dbReference type="SAM" id="MobiDB-lite"/>
    </source>
</evidence>
<evidence type="ECO:0000256" key="5">
    <source>
        <dbReference type="SAM" id="Phobius"/>
    </source>
</evidence>
<dbReference type="Gene3D" id="1.10.287.130">
    <property type="match status" value="1"/>
</dbReference>
<dbReference type="InterPro" id="IPR005467">
    <property type="entry name" value="His_kinase_dom"/>
</dbReference>
<dbReference type="Proteomes" id="UP000294796">
    <property type="component" value="Unassembled WGS sequence"/>
</dbReference>
<evidence type="ECO:0000256" key="3">
    <source>
        <dbReference type="ARBA" id="ARBA00022553"/>
    </source>
</evidence>
<dbReference type="Pfam" id="PF02518">
    <property type="entry name" value="HATPase_c"/>
    <property type="match status" value="1"/>
</dbReference>
<dbReference type="AlphaFoldDB" id="A0A4R5TRA6"/>
<keyword evidence="5" id="KW-1133">Transmembrane helix</keyword>
<keyword evidence="7" id="KW-0808">Transferase</keyword>
<evidence type="ECO:0000313" key="7">
    <source>
        <dbReference type="EMBL" id="TDK18853.1"/>
    </source>
</evidence>
<feature type="domain" description="Histidine kinase" evidence="6">
    <location>
        <begin position="351"/>
        <end position="561"/>
    </location>
</feature>
<feature type="transmembrane region" description="Helical" evidence="5">
    <location>
        <begin position="156"/>
        <end position="174"/>
    </location>
</feature>
<dbReference type="PANTHER" id="PTHR43065">
    <property type="entry name" value="SENSOR HISTIDINE KINASE"/>
    <property type="match status" value="1"/>
</dbReference>
<organism evidence="7 8">
    <name type="scientific">Luteimonas aestuarii</name>
    <dbReference type="NCBI Taxonomy" id="453837"/>
    <lineage>
        <taxon>Bacteria</taxon>
        <taxon>Pseudomonadati</taxon>
        <taxon>Pseudomonadota</taxon>
        <taxon>Gammaproteobacteria</taxon>
        <taxon>Lysobacterales</taxon>
        <taxon>Lysobacteraceae</taxon>
        <taxon>Luteimonas</taxon>
    </lineage>
</organism>
<dbReference type="SUPFAM" id="SSF47384">
    <property type="entry name" value="Homodimeric domain of signal transducing histidine kinase"/>
    <property type="match status" value="1"/>
</dbReference>
<keyword evidence="3" id="KW-0597">Phosphoprotein</keyword>
<feature type="transmembrane region" description="Helical" evidence="5">
    <location>
        <begin position="78"/>
        <end position="96"/>
    </location>
</feature>
<dbReference type="EMBL" id="SMTF01000028">
    <property type="protein sequence ID" value="TDK18853.1"/>
    <property type="molecule type" value="Genomic_DNA"/>
</dbReference>
<feature type="transmembrane region" description="Helical" evidence="5">
    <location>
        <begin position="186"/>
        <end position="204"/>
    </location>
</feature>
<evidence type="ECO:0000259" key="6">
    <source>
        <dbReference type="PROSITE" id="PS50109"/>
    </source>
</evidence>
<dbReference type="SMART" id="SM00387">
    <property type="entry name" value="HATPase_c"/>
    <property type="match status" value="1"/>
</dbReference>
<dbReference type="Pfam" id="PF00512">
    <property type="entry name" value="HisKA"/>
    <property type="match status" value="1"/>
</dbReference>
<dbReference type="Gene3D" id="3.30.565.10">
    <property type="entry name" value="Histidine kinase-like ATPase, C-terminal domain"/>
    <property type="match status" value="1"/>
</dbReference>
<keyword evidence="5" id="KW-0812">Transmembrane</keyword>
<dbReference type="Pfam" id="PF25323">
    <property type="entry name" value="6TM_PilS"/>
    <property type="match status" value="1"/>
</dbReference>
<keyword evidence="8" id="KW-1185">Reference proteome</keyword>